<dbReference type="EMBL" id="UOFG01000277">
    <property type="protein sequence ID" value="VAW66522.1"/>
    <property type="molecule type" value="Genomic_DNA"/>
</dbReference>
<evidence type="ECO:0008006" key="2">
    <source>
        <dbReference type="Google" id="ProtNLM"/>
    </source>
</evidence>
<dbReference type="Pfam" id="PF11383">
    <property type="entry name" value="DUF3187"/>
    <property type="match status" value="1"/>
</dbReference>
<proteinExistence type="predicted"/>
<name>A0A3B0XTK3_9ZZZZ</name>
<dbReference type="AlphaFoldDB" id="A0A3B0XTK3"/>
<accession>A0A3B0XTK3</accession>
<dbReference type="InterPro" id="IPR021523">
    <property type="entry name" value="DUF3187"/>
</dbReference>
<sequence length="340" mass="38084">MSPCTEKPIGLIINGLFYSLLLFFSLAIFNKPVLAEPPTPFLTRDQSPFSLIYGLPLASSAQLLQKNQSRWISSLNISNTLNSQSGANDSLLIDVETAQLNLLFDYSFKADWMVRFQLPFIKHSGGVLDSAIDSYHQTFGFPEGLRPGVARNQININYSRDNIEQLNIDSQQQSVGDVSIQLAWQANSTRNRVTSYWLSLKLPTGDERKLTGSGATDIAAWSSSSYRLSETRWLYGQAGLLYMGNSDVLKLIQKNWAVFANAGIKFEPWQNIELKAQLDMHSAFYDTDIEFLGDVIQLTFGGSYIINKSHKLDFAIAEDIKNNASPDVNFNISWWIALGD</sequence>
<gene>
    <name evidence="1" type="ORF">MNBD_GAMMA11-1235</name>
</gene>
<evidence type="ECO:0000313" key="1">
    <source>
        <dbReference type="EMBL" id="VAW66522.1"/>
    </source>
</evidence>
<reference evidence="1" key="1">
    <citation type="submission" date="2018-06" db="EMBL/GenBank/DDBJ databases">
        <authorList>
            <person name="Zhirakovskaya E."/>
        </authorList>
    </citation>
    <scope>NUCLEOTIDE SEQUENCE</scope>
</reference>
<protein>
    <recommendedName>
        <fullName evidence="2">DUF3187 family protein</fullName>
    </recommendedName>
</protein>
<organism evidence="1">
    <name type="scientific">hydrothermal vent metagenome</name>
    <dbReference type="NCBI Taxonomy" id="652676"/>
    <lineage>
        <taxon>unclassified sequences</taxon>
        <taxon>metagenomes</taxon>
        <taxon>ecological metagenomes</taxon>
    </lineage>
</organism>